<accession>A0A8C8RJX3</accession>
<evidence type="ECO:0000313" key="3">
    <source>
        <dbReference type="Proteomes" id="UP000694393"/>
    </source>
</evidence>
<keyword evidence="3" id="KW-1185">Reference proteome</keyword>
<dbReference type="GO" id="GO:0003676">
    <property type="term" value="F:nucleic acid binding"/>
    <property type="evidence" value="ECO:0007669"/>
    <property type="project" value="InterPro"/>
</dbReference>
<dbReference type="Proteomes" id="UP000694393">
    <property type="component" value="Unplaced"/>
</dbReference>
<dbReference type="InterPro" id="IPR036236">
    <property type="entry name" value="Znf_C2H2_sf"/>
</dbReference>
<protein>
    <recommendedName>
        <fullName evidence="1">U1-type domain-containing protein</fullName>
    </recommendedName>
</protein>
<dbReference type="Gene3D" id="3.30.160.60">
    <property type="entry name" value="Classic Zinc Finger"/>
    <property type="match status" value="1"/>
</dbReference>
<feature type="domain" description="U1-type" evidence="1">
    <location>
        <begin position="39"/>
        <end position="73"/>
    </location>
</feature>
<dbReference type="Pfam" id="PF12874">
    <property type="entry name" value="zf-met"/>
    <property type="match status" value="1"/>
</dbReference>
<evidence type="ECO:0000259" key="1">
    <source>
        <dbReference type="SMART" id="SM00451"/>
    </source>
</evidence>
<name>A0A8C8RJX3_9SAUR</name>
<sequence length="132" mass="14554">MKRPLNLPHPAENRIRLVEAAGCQPSQSEQRVKREKKHQSFTLCEVCNIQLNSAAQAQIHYNGKSHQKRLKQLHKGKVPTGQGEWSASGLQVVLLVHRGAGEGLTPLSGPSRYQCKALLQGWVHGPGSRLPV</sequence>
<dbReference type="PANTHER" id="PTHR46786:SF1">
    <property type="entry name" value="ZINC FINGER MATRIN-TYPE PROTEIN 3"/>
    <property type="match status" value="1"/>
</dbReference>
<dbReference type="SMART" id="SM00451">
    <property type="entry name" value="ZnF_U1"/>
    <property type="match status" value="1"/>
</dbReference>
<evidence type="ECO:0000313" key="2">
    <source>
        <dbReference type="Ensembl" id="ENSPCEP00000005760.1"/>
    </source>
</evidence>
<dbReference type="PANTHER" id="PTHR46786">
    <property type="entry name" value="ZINC FINGER MATRIN-TYPE PROTEIN 3"/>
    <property type="match status" value="1"/>
</dbReference>
<proteinExistence type="predicted"/>
<dbReference type="InterPro" id="IPR052644">
    <property type="entry name" value="ZMAT3"/>
</dbReference>
<dbReference type="InterPro" id="IPR013087">
    <property type="entry name" value="Znf_C2H2_type"/>
</dbReference>
<dbReference type="SUPFAM" id="SSF57667">
    <property type="entry name" value="beta-beta-alpha zinc fingers"/>
    <property type="match status" value="1"/>
</dbReference>
<organism evidence="2 3">
    <name type="scientific">Pelusios castaneus</name>
    <name type="common">West African mud turtle</name>
    <dbReference type="NCBI Taxonomy" id="367368"/>
    <lineage>
        <taxon>Eukaryota</taxon>
        <taxon>Metazoa</taxon>
        <taxon>Chordata</taxon>
        <taxon>Craniata</taxon>
        <taxon>Vertebrata</taxon>
        <taxon>Euteleostomi</taxon>
        <taxon>Archelosauria</taxon>
        <taxon>Testudinata</taxon>
        <taxon>Testudines</taxon>
        <taxon>Pleurodira</taxon>
        <taxon>Pelomedusidae</taxon>
        <taxon>Pelusios</taxon>
    </lineage>
</organism>
<dbReference type="InterPro" id="IPR003604">
    <property type="entry name" value="Matrin/U1-like-C_Znf_C2H2"/>
</dbReference>
<dbReference type="AlphaFoldDB" id="A0A8C8RJX3"/>
<dbReference type="Ensembl" id="ENSPCET00000005973.1">
    <property type="protein sequence ID" value="ENSPCEP00000005760.1"/>
    <property type="gene ID" value="ENSPCEG00000004688.1"/>
</dbReference>
<reference evidence="2" key="2">
    <citation type="submission" date="2025-09" db="UniProtKB">
        <authorList>
            <consortium name="Ensembl"/>
        </authorList>
    </citation>
    <scope>IDENTIFICATION</scope>
</reference>
<reference evidence="2" key="1">
    <citation type="submission" date="2025-08" db="UniProtKB">
        <authorList>
            <consortium name="Ensembl"/>
        </authorList>
    </citation>
    <scope>IDENTIFICATION</scope>
</reference>
<dbReference type="GO" id="GO:0008270">
    <property type="term" value="F:zinc ion binding"/>
    <property type="evidence" value="ECO:0007669"/>
    <property type="project" value="InterPro"/>
</dbReference>